<dbReference type="EMBL" id="JAQNDL010000005">
    <property type="protein sequence ID" value="MDC0723458.1"/>
    <property type="molecule type" value="Genomic_DNA"/>
</dbReference>
<evidence type="ECO:0000313" key="4">
    <source>
        <dbReference type="Proteomes" id="UP001221686"/>
    </source>
</evidence>
<organism evidence="3 4">
    <name type="scientific">Nannocystis bainbridge</name>
    <dbReference type="NCBI Taxonomy" id="2995303"/>
    <lineage>
        <taxon>Bacteria</taxon>
        <taxon>Pseudomonadati</taxon>
        <taxon>Myxococcota</taxon>
        <taxon>Polyangia</taxon>
        <taxon>Nannocystales</taxon>
        <taxon>Nannocystaceae</taxon>
        <taxon>Nannocystis</taxon>
    </lineage>
</organism>
<dbReference type="RefSeq" id="WP_272091999.1">
    <property type="nucleotide sequence ID" value="NZ_JAQNDL010000005.1"/>
</dbReference>
<accession>A0ABT5EC45</accession>
<keyword evidence="4" id="KW-1185">Reference proteome</keyword>
<reference evidence="3 4" key="1">
    <citation type="submission" date="2022-11" db="EMBL/GenBank/DDBJ databases">
        <title>Minimal conservation of predation-associated metabolite biosynthetic gene clusters underscores biosynthetic potential of Myxococcota including descriptions for ten novel species: Archangium lansinium sp. nov., Myxococcus landrumus sp. nov., Nannocystis bai.</title>
        <authorList>
            <person name="Ahearne A."/>
            <person name="Stevens C."/>
            <person name="Dowd S."/>
        </authorList>
    </citation>
    <scope>NUCLEOTIDE SEQUENCE [LARGE SCALE GENOMIC DNA]</scope>
    <source>
        <strain evidence="3 4">BB15-2</strain>
    </source>
</reference>
<sequence>MNNFAYVPRILTITITLALAACELPTKLGNLSATDSGSSGTTGDPTATDGESSVGTTGGTTDAPEEPWQTATTMFDPSETTLVETSTTGMAIPPECVELGEADCEAYGCQAYHGKALEFPGCSEGLVFLGCSEPQECEHNSTIFCEDGTDAIYDLVDTGCAPAGFTACEAPALVYCDTCESLDEAECLDEPSECRAIYGAPHVEVDGDLCADYGNQDFLGCIANGGACPPFIPVVCKVGEPDKAWDAPSGCILQGFEDCSPPDWVPGCM</sequence>
<proteinExistence type="predicted"/>
<evidence type="ECO:0000256" key="2">
    <source>
        <dbReference type="SAM" id="SignalP"/>
    </source>
</evidence>
<evidence type="ECO:0000256" key="1">
    <source>
        <dbReference type="SAM" id="MobiDB-lite"/>
    </source>
</evidence>
<dbReference type="Proteomes" id="UP001221686">
    <property type="component" value="Unassembled WGS sequence"/>
</dbReference>
<feature type="compositionally biased region" description="Polar residues" evidence="1">
    <location>
        <begin position="69"/>
        <end position="78"/>
    </location>
</feature>
<gene>
    <name evidence="3" type="ORF">POL25_41640</name>
</gene>
<keyword evidence="2" id="KW-0732">Signal</keyword>
<feature type="signal peptide" evidence="2">
    <location>
        <begin position="1"/>
        <end position="20"/>
    </location>
</feature>
<feature type="region of interest" description="Disordered" evidence="1">
    <location>
        <begin position="31"/>
        <end position="78"/>
    </location>
</feature>
<evidence type="ECO:0000313" key="3">
    <source>
        <dbReference type="EMBL" id="MDC0723458.1"/>
    </source>
</evidence>
<feature type="compositionally biased region" description="Low complexity" evidence="1">
    <location>
        <begin position="32"/>
        <end position="50"/>
    </location>
</feature>
<name>A0ABT5EC45_9BACT</name>
<protein>
    <submittedName>
        <fullName evidence="3">Uncharacterized protein</fullName>
    </submittedName>
</protein>
<feature type="chain" id="PRO_5045447562" evidence="2">
    <location>
        <begin position="21"/>
        <end position="269"/>
    </location>
</feature>
<comment type="caution">
    <text evidence="3">The sequence shown here is derived from an EMBL/GenBank/DDBJ whole genome shotgun (WGS) entry which is preliminary data.</text>
</comment>